<evidence type="ECO:0000313" key="1">
    <source>
        <dbReference type="EMBL" id="RED93841.1"/>
    </source>
</evidence>
<dbReference type="Proteomes" id="UP000256779">
    <property type="component" value="Unassembled WGS sequence"/>
</dbReference>
<keyword evidence="2" id="KW-1185">Reference proteome</keyword>
<gene>
    <name evidence="1" type="ORF">C7460_12319</name>
</gene>
<comment type="caution">
    <text evidence="1">The sequence shown here is derived from an EMBL/GenBank/DDBJ whole genome shotgun (WGS) entry which is preliminary data.</text>
</comment>
<name>A0A3D9KZI0_MARFU</name>
<dbReference type="SUPFAM" id="SSF53474">
    <property type="entry name" value="alpha/beta-Hydrolases"/>
    <property type="match status" value="1"/>
</dbReference>
<dbReference type="AlphaFoldDB" id="A0A3D9KZI0"/>
<proteinExistence type="predicted"/>
<organism evidence="1 2">
    <name type="scientific">Marinoscillum furvescens DSM 4134</name>
    <dbReference type="NCBI Taxonomy" id="1122208"/>
    <lineage>
        <taxon>Bacteria</taxon>
        <taxon>Pseudomonadati</taxon>
        <taxon>Bacteroidota</taxon>
        <taxon>Cytophagia</taxon>
        <taxon>Cytophagales</taxon>
        <taxon>Reichenbachiellaceae</taxon>
        <taxon>Marinoscillum</taxon>
    </lineage>
</organism>
<dbReference type="InterPro" id="IPR029058">
    <property type="entry name" value="AB_hydrolase_fold"/>
</dbReference>
<protein>
    <submittedName>
        <fullName evidence="1">Putative esterase</fullName>
    </submittedName>
</protein>
<dbReference type="Gene3D" id="3.40.50.1820">
    <property type="entry name" value="alpha/beta hydrolase"/>
    <property type="match status" value="1"/>
</dbReference>
<reference evidence="1 2" key="1">
    <citation type="submission" date="2018-07" db="EMBL/GenBank/DDBJ databases">
        <title>Genomic Encyclopedia of Type Strains, Phase IV (KMG-IV): sequencing the most valuable type-strain genomes for metagenomic binning, comparative biology and taxonomic classification.</title>
        <authorList>
            <person name="Goeker M."/>
        </authorList>
    </citation>
    <scope>NUCLEOTIDE SEQUENCE [LARGE SCALE GENOMIC DNA]</scope>
    <source>
        <strain evidence="1 2">DSM 4134</strain>
    </source>
</reference>
<accession>A0A3D9KZI0</accession>
<evidence type="ECO:0000313" key="2">
    <source>
        <dbReference type="Proteomes" id="UP000256779"/>
    </source>
</evidence>
<sequence>MSREHHLQVSIKASFSTLNELTDQTKRIWLVFHGYGQLSRYFVQKFKGLDPVENFIIAPQGLSKFYLEGFSGRVGATWMTREDRLTEIVNQQAYVDQVLSSIDIDWASVQLNYFGFSQGVATMVRYAAYAQIPFAQMVVWAGTFPPEPMSDAFAFLSGQESISYFSGKDDPFYKPEMEEQQRETIYKASGITPKVVFFEGKHEVKSELVSQL</sequence>
<dbReference type="EMBL" id="QREG01000023">
    <property type="protein sequence ID" value="RED93841.1"/>
    <property type="molecule type" value="Genomic_DNA"/>
</dbReference>